<evidence type="ECO:0000256" key="6">
    <source>
        <dbReference type="ARBA" id="ARBA00022554"/>
    </source>
</evidence>
<feature type="compositionally biased region" description="Low complexity" evidence="18">
    <location>
        <begin position="299"/>
        <end position="312"/>
    </location>
</feature>
<evidence type="ECO:0000256" key="15">
    <source>
        <dbReference type="ARBA" id="ARBA00071169"/>
    </source>
</evidence>
<dbReference type="SUPFAM" id="SSF55895">
    <property type="entry name" value="Ribonuclease Rh-like"/>
    <property type="match status" value="1"/>
</dbReference>
<dbReference type="EC" id="4.6.1.19" evidence="4"/>
<name>A0A9P4SBB4_9PEZI</name>
<evidence type="ECO:0000256" key="9">
    <source>
        <dbReference type="ARBA" id="ARBA00022759"/>
    </source>
</evidence>
<accession>A0A9P4SBB4</accession>
<reference evidence="20" key="1">
    <citation type="journal article" date="2020" name="Stud. Mycol.">
        <title>101 Dothideomycetes genomes: a test case for predicting lifestyles and emergence of pathogens.</title>
        <authorList>
            <person name="Haridas S."/>
            <person name="Albert R."/>
            <person name="Binder M."/>
            <person name="Bloem J."/>
            <person name="Labutti K."/>
            <person name="Salamov A."/>
            <person name="Andreopoulos B."/>
            <person name="Baker S."/>
            <person name="Barry K."/>
            <person name="Bills G."/>
            <person name="Bluhm B."/>
            <person name="Cannon C."/>
            <person name="Castanera R."/>
            <person name="Culley D."/>
            <person name="Daum C."/>
            <person name="Ezra D."/>
            <person name="Gonzalez J."/>
            <person name="Henrissat B."/>
            <person name="Kuo A."/>
            <person name="Liang C."/>
            <person name="Lipzen A."/>
            <person name="Lutzoni F."/>
            <person name="Magnuson J."/>
            <person name="Mondo S."/>
            <person name="Nolan M."/>
            <person name="Ohm R."/>
            <person name="Pangilinan J."/>
            <person name="Park H.-J."/>
            <person name="Ramirez L."/>
            <person name="Alfaro M."/>
            <person name="Sun H."/>
            <person name="Tritt A."/>
            <person name="Yoshinaga Y."/>
            <person name="Zwiers L.-H."/>
            <person name="Turgeon B."/>
            <person name="Goodwin S."/>
            <person name="Spatafora J."/>
            <person name="Crous P."/>
            <person name="Grigoriev I."/>
        </authorList>
    </citation>
    <scope>NUCLEOTIDE SEQUENCE</scope>
    <source>
        <strain evidence="20">CBS 101060</strain>
    </source>
</reference>
<dbReference type="Pfam" id="PF00445">
    <property type="entry name" value="Ribonuclease_T2"/>
    <property type="match status" value="1"/>
</dbReference>
<keyword evidence="13" id="KW-0456">Lyase</keyword>
<dbReference type="PANTHER" id="PTHR11240">
    <property type="entry name" value="RIBONUCLEASE T2"/>
    <property type="match status" value="1"/>
</dbReference>
<keyword evidence="11" id="KW-1015">Disulfide bond</keyword>
<evidence type="ECO:0000256" key="7">
    <source>
        <dbReference type="ARBA" id="ARBA00022722"/>
    </source>
</evidence>
<feature type="region of interest" description="Disordered" evidence="18">
    <location>
        <begin position="354"/>
        <end position="373"/>
    </location>
</feature>
<evidence type="ECO:0000256" key="1">
    <source>
        <dbReference type="ARBA" id="ARBA00004410"/>
    </source>
</evidence>
<dbReference type="InterPro" id="IPR057328">
    <property type="entry name" value="RNaseT2L_C"/>
</dbReference>
<keyword evidence="21" id="KW-1185">Reference proteome</keyword>
<feature type="active site" evidence="16">
    <location>
        <position position="168"/>
    </location>
</feature>
<feature type="region of interest" description="Disordered" evidence="18">
    <location>
        <begin position="288"/>
        <end position="314"/>
    </location>
</feature>
<evidence type="ECO:0000256" key="3">
    <source>
        <dbReference type="ARBA" id="ARBA00007469"/>
    </source>
</evidence>
<evidence type="ECO:0000259" key="19">
    <source>
        <dbReference type="Pfam" id="PF25488"/>
    </source>
</evidence>
<dbReference type="InterPro" id="IPR001568">
    <property type="entry name" value="RNase_T2-like"/>
</dbReference>
<evidence type="ECO:0000256" key="8">
    <source>
        <dbReference type="ARBA" id="ARBA00022729"/>
    </source>
</evidence>
<evidence type="ECO:0000256" key="16">
    <source>
        <dbReference type="PIRSR" id="PIRSR633697-1"/>
    </source>
</evidence>
<keyword evidence="7" id="KW-0540">Nuclease</keyword>
<evidence type="ECO:0000256" key="14">
    <source>
        <dbReference type="ARBA" id="ARBA00025494"/>
    </source>
</evidence>
<dbReference type="Gene3D" id="3.90.730.10">
    <property type="entry name" value="Ribonuclease T2-like"/>
    <property type="match status" value="1"/>
</dbReference>
<keyword evidence="9" id="KW-0255">Endonuclease</keyword>
<dbReference type="PROSITE" id="PS00531">
    <property type="entry name" value="RNASE_T2_2"/>
    <property type="match status" value="1"/>
</dbReference>
<dbReference type="FunFam" id="3.90.730.10:FF:000004">
    <property type="entry name" value="Ribonuclease T2-like"/>
    <property type="match status" value="1"/>
</dbReference>
<dbReference type="InterPro" id="IPR036430">
    <property type="entry name" value="RNase_T2-like_sf"/>
</dbReference>
<dbReference type="GO" id="GO:0016787">
    <property type="term" value="F:hydrolase activity"/>
    <property type="evidence" value="ECO:0007669"/>
    <property type="project" value="UniProtKB-KW"/>
</dbReference>
<dbReference type="PANTHER" id="PTHR11240:SF22">
    <property type="entry name" value="RIBONUCLEASE T2"/>
    <property type="match status" value="1"/>
</dbReference>
<proteinExistence type="inferred from homology"/>
<feature type="active site" evidence="16">
    <location>
        <position position="110"/>
    </location>
</feature>
<evidence type="ECO:0000256" key="4">
    <source>
        <dbReference type="ARBA" id="ARBA00012571"/>
    </source>
</evidence>
<dbReference type="InterPro" id="IPR033130">
    <property type="entry name" value="RNase_T2_His_AS_2"/>
</dbReference>
<comment type="similarity">
    <text evidence="3 17">Belongs to the RNase T2 family.</text>
</comment>
<dbReference type="InterPro" id="IPR018188">
    <property type="entry name" value="RNase_T2_His_AS_1"/>
</dbReference>
<dbReference type="CDD" id="cd01061">
    <property type="entry name" value="RNase_T2_euk"/>
    <property type="match status" value="1"/>
</dbReference>
<feature type="compositionally biased region" description="Basic and acidic residues" evidence="18">
    <location>
        <begin position="354"/>
        <end position="365"/>
    </location>
</feature>
<feature type="domain" description="RNase T2-like C-terminal" evidence="19">
    <location>
        <begin position="317"/>
        <end position="444"/>
    </location>
</feature>
<evidence type="ECO:0000256" key="18">
    <source>
        <dbReference type="SAM" id="MobiDB-lite"/>
    </source>
</evidence>
<evidence type="ECO:0000256" key="2">
    <source>
        <dbReference type="ARBA" id="ARBA00004496"/>
    </source>
</evidence>
<evidence type="ECO:0000256" key="13">
    <source>
        <dbReference type="ARBA" id="ARBA00023239"/>
    </source>
</evidence>
<dbReference type="GO" id="GO:0005576">
    <property type="term" value="C:extracellular region"/>
    <property type="evidence" value="ECO:0007669"/>
    <property type="project" value="TreeGrafter"/>
</dbReference>
<evidence type="ECO:0000256" key="11">
    <source>
        <dbReference type="ARBA" id="ARBA00023157"/>
    </source>
</evidence>
<keyword evidence="5" id="KW-0963">Cytoplasm</keyword>
<dbReference type="InterPro" id="IPR033697">
    <property type="entry name" value="Ribonuclease_T2_eukaryotic"/>
</dbReference>
<evidence type="ECO:0000313" key="21">
    <source>
        <dbReference type="Proteomes" id="UP000799429"/>
    </source>
</evidence>
<dbReference type="GO" id="GO:0033897">
    <property type="term" value="F:ribonuclease T2 activity"/>
    <property type="evidence" value="ECO:0007669"/>
    <property type="project" value="UniProtKB-EC"/>
</dbReference>
<comment type="caution">
    <text evidence="20">The sequence shown here is derived from an EMBL/GenBank/DDBJ whole genome shotgun (WGS) entry which is preliminary data.</text>
</comment>
<keyword evidence="8" id="KW-0732">Signal</keyword>
<dbReference type="Proteomes" id="UP000799429">
    <property type="component" value="Unassembled WGS sequence"/>
</dbReference>
<dbReference type="AlphaFoldDB" id="A0A9P4SBB4"/>
<dbReference type="PROSITE" id="PS00530">
    <property type="entry name" value="RNASE_T2_1"/>
    <property type="match status" value="1"/>
</dbReference>
<dbReference type="GO" id="GO:0006401">
    <property type="term" value="P:RNA catabolic process"/>
    <property type="evidence" value="ECO:0007669"/>
    <property type="project" value="TreeGrafter"/>
</dbReference>
<evidence type="ECO:0000256" key="12">
    <source>
        <dbReference type="ARBA" id="ARBA00023180"/>
    </source>
</evidence>
<protein>
    <recommendedName>
        <fullName evidence="15">Ribonuclease T2-like</fullName>
        <ecNumber evidence="4">4.6.1.19</ecNumber>
    </recommendedName>
</protein>
<dbReference type="Pfam" id="PF25488">
    <property type="entry name" value="RNaseT2L_C"/>
    <property type="match status" value="1"/>
</dbReference>
<keyword evidence="12" id="KW-0325">Glycoprotein</keyword>
<evidence type="ECO:0000256" key="10">
    <source>
        <dbReference type="ARBA" id="ARBA00022801"/>
    </source>
</evidence>
<sequence>MALPAQNLHEGRVLPNGAFEYLSRIASSLPSIQSFSKLAFGGAQVLLGSETQVPLGRSSGYSCPHPQLSCHNTSVVENTCCFNYPGGQMLQTQFWDTHPVTGPVDSWTVHGLWPDKCDGTYEANCDSSRAYGNISAILTSFNKTELVSYMRTYWKDYKGNDDDLWKHEWSKHGTCVSTLETKCFTDYTATEEVVDYFEKTIELFKKLPSYEWLASFDIVPSYTRTYDRRAIQEALSTHHGAPVTLGCRYGALQEIWYHYAVRGSLQSGMFVPELPDGMKSTCPQTGIRYLPKSHDRPGRPTGTTTTTGALPTGTGGAFEGRGILNVEMASGGEKGCIISKGTWYTGGRCATFKAEKKSRGDGSRNDDDDNERGFTLSSRRGKCGIAHSALVCGPGVSATRFTNKGGLLAVEGNTTFYAEEVPRHSVQEKVFTDERDQELGIRWKGV</sequence>
<keyword evidence="6" id="KW-0926">Vacuole</keyword>
<feature type="active site" evidence="16">
    <location>
        <position position="172"/>
    </location>
</feature>
<gene>
    <name evidence="20" type="ORF">M501DRAFT_1016718</name>
</gene>
<keyword evidence="10" id="KW-0378">Hydrolase</keyword>
<comment type="subcellular location">
    <subcellularLocation>
        <location evidence="2">Cytoplasm</location>
    </subcellularLocation>
    <subcellularLocation>
        <location evidence="1">Vacuole lumen</location>
    </subcellularLocation>
</comment>
<comment type="function">
    <text evidence="14">Rnase which modulates cell survival under stress conditions. Released from the vacuole to the cytoplasm during stress to promote tRNA and rRNA cleavage and to activate separately a downstream pathway that promotes cell death. Involved in cell size, vacuolar morphology and growth at high temperatures and high salt concentration.</text>
</comment>
<evidence type="ECO:0000313" key="20">
    <source>
        <dbReference type="EMBL" id="KAF2838625.1"/>
    </source>
</evidence>
<dbReference type="GO" id="GO:0005775">
    <property type="term" value="C:vacuolar lumen"/>
    <property type="evidence" value="ECO:0007669"/>
    <property type="project" value="UniProtKB-SubCell"/>
</dbReference>
<organism evidence="20 21">
    <name type="scientific">Patellaria atrata CBS 101060</name>
    <dbReference type="NCBI Taxonomy" id="1346257"/>
    <lineage>
        <taxon>Eukaryota</taxon>
        <taxon>Fungi</taxon>
        <taxon>Dikarya</taxon>
        <taxon>Ascomycota</taxon>
        <taxon>Pezizomycotina</taxon>
        <taxon>Dothideomycetes</taxon>
        <taxon>Dothideomycetes incertae sedis</taxon>
        <taxon>Patellariales</taxon>
        <taxon>Patellariaceae</taxon>
        <taxon>Patellaria</taxon>
    </lineage>
</organism>
<evidence type="ECO:0000256" key="5">
    <source>
        <dbReference type="ARBA" id="ARBA00022490"/>
    </source>
</evidence>
<evidence type="ECO:0000256" key="17">
    <source>
        <dbReference type="RuleBase" id="RU004328"/>
    </source>
</evidence>
<dbReference type="EMBL" id="MU006096">
    <property type="protein sequence ID" value="KAF2838625.1"/>
    <property type="molecule type" value="Genomic_DNA"/>
</dbReference>
<dbReference type="GO" id="GO:0003723">
    <property type="term" value="F:RNA binding"/>
    <property type="evidence" value="ECO:0007669"/>
    <property type="project" value="InterPro"/>
</dbReference>
<dbReference type="OrthoDB" id="435754at2759"/>